<dbReference type="PANTHER" id="PTHR28008:SF1">
    <property type="entry name" value="DOMAIN PROTEIN, PUTATIVE (AFU_ORTHOLOGUE AFUA_3G10980)-RELATED"/>
    <property type="match status" value="1"/>
</dbReference>
<gene>
    <name evidence="3" type="ORF">IAD22_08235</name>
</gene>
<dbReference type="EMBL" id="DVNG01000122">
    <property type="protein sequence ID" value="HIU50983.1"/>
    <property type="molecule type" value="Genomic_DNA"/>
</dbReference>
<comment type="caution">
    <text evidence="3">The sequence shown here is derived from an EMBL/GenBank/DDBJ whole genome shotgun (WGS) entry which is preliminary data.</text>
</comment>
<organism evidence="3 4">
    <name type="scientific">Candidatus Limousia pullorum</name>
    <dbReference type="NCBI Taxonomy" id="2840860"/>
    <lineage>
        <taxon>Bacteria</taxon>
        <taxon>Bacillati</taxon>
        <taxon>Bacillota</taxon>
        <taxon>Clostridia</taxon>
        <taxon>Eubacteriales</taxon>
        <taxon>Oscillospiraceae</taxon>
        <taxon>Oscillospiraceae incertae sedis</taxon>
        <taxon>Candidatus Limousia</taxon>
    </lineage>
</organism>
<feature type="transmembrane region" description="Helical" evidence="1">
    <location>
        <begin position="70"/>
        <end position="90"/>
    </location>
</feature>
<dbReference type="AlphaFoldDB" id="A0A9D1LZE6"/>
<proteinExistence type="predicted"/>
<dbReference type="Proteomes" id="UP000824118">
    <property type="component" value="Unassembled WGS sequence"/>
</dbReference>
<keyword evidence="1" id="KW-0472">Membrane</keyword>
<dbReference type="Pfam" id="PF04892">
    <property type="entry name" value="VanZ"/>
    <property type="match status" value="1"/>
</dbReference>
<dbReference type="InterPro" id="IPR006976">
    <property type="entry name" value="VanZ-like"/>
</dbReference>
<dbReference type="PANTHER" id="PTHR28008">
    <property type="entry name" value="DOMAIN PROTEIN, PUTATIVE (AFU_ORTHOLOGUE AFUA_3G10980)-RELATED"/>
    <property type="match status" value="1"/>
</dbReference>
<keyword evidence="1" id="KW-0812">Transmembrane</keyword>
<dbReference type="NCBIfam" id="NF037970">
    <property type="entry name" value="vanZ_1"/>
    <property type="match status" value="1"/>
</dbReference>
<evidence type="ECO:0000259" key="2">
    <source>
        <dbReference type="Pfam" id="PF04892"/>
    </source>
</evidence>
<evidence type="ECO:0000313" key="4">
    <source>
        <dbReference type="Proteomes" id="UP000824118"/>
    </source>
</evidence>
<reference evidence="3" key="2">
    <citation type="journal article" date="2021" name="PeerJ">
        <title>Extensive microbial diversity within the chicken gut microbiome revealed by metagenomics and culture.</title>
        <authorList>
            <person name="Gilroy R."/>
            <person name="Ravi A."/>
            <person name="Getino M."/>
            <person name="Pursley I."/>
            <person name="Horton D.L."/>
            <person name="Alikhan N.F."/>
            <person name="Baker D."/>
            <person name="Gharbi K."/>
            <person name="Hall N."/>
            <person name="Watson M."/>
            <person name="Adriaenssens E.M."/>
            <person name="Foster-Nyarko E."/>
            <person name="Jarju S."/>
            <person name="Secka A."/>
            <person name="Antonio M."/>
            <person name="Oren A."/>
            <person name="Chaudhuri R.R."/>
            <person name="La Ragione R."/>
            <person name="Hildebrand F."/>
            <person name="Pallen M.J."/>
        </authorList>
    </citation>
    <scope>NUCLEOTIDE SEQUENCE</scope>
    <source>
        <strain evidence="3">ChiGjej1B1-1684</strain>
    </source>
</reference>
<keyword evidence="1" id="KW-1133">Transmembrane helix</keyword>
<accession>A0A9D1LZE6</accession>
<sequence length="161" mass="17719">MNKSAKDNKILKVFMIILTAGYIVFILSNSLKPATVSGANSQSIVDVINGFFKSLNLNIVLTNHIIRKTAHFAEFFLLGIITTSAFRVFTKTPCKNIFTILFIGLATAVSDETVQLFVVGRGSQVSDVLLDFSGVLAGTLIALLFYIVMARHKKKKEEKNC</sequence>
<feature type="transmembrane region" description="Helical" evidence="1">
    <location>
        <begin position="12"/>
        <end position="31"/>
    </location>
</feature>
<feature type="transmembrane region" description="Helical" evidence="1">
    <location>
        <begin position="97"/>
        <end position="118"/>
    </location>
</feature>
<reference evidence="3" key="1">
    <citation type="submission" date="2020-10" db="EMBL/GenBank/DDBJ databases">
        <authorList>
            <person name="Gilroy R."/>
        </authorList>
    </citation>
    <scope>NUCLEOTIDE SEQUENCE</scope>
    <source>
        <strain evidence="3">ChiGjej1B1-1684</strain>
    </source>
</reference>
<protein>
    <submittedName>
        <fullName evidence="3">VanZ family protein</fullName>
    </submittedName>
</protein>
<name>A0A9D1LZE6_9FIRM</name>
<evidence type="ECO:0000256" key="1">
    <source>
        <dbReference type="SAM" id="Phobius"/>
    </source>
</evidence>
<evidence type="ECO:0000313" key="3">
    <source>
        <dbReference type="EMBL" id="HIU50983.1"/>
    </source>
</evidence>
<feature type="domain" description="VanZ-like" evidence="2">
    <location>
        <begin position="17"/>
        <end position="145"/>
    </location>
</feature>
<feature type="transmembrane region" description="Helical" evidence="1">
    <location>
        <begin position="130"/>
        <end position="149"/>
    </location>
</feature>